<protein>
    <recommendedName>
        <fullName evidence="5">Centrosomal protein of 19 kDa</fullName>
    </recommendedName>
</protein>
<evidence type="ECO:0000256" key="9">
    <source>
        <dbReference type="ARBA" id="ARBA00023212"/>
    </source>
</evidence>
<sequence length="165" mass="19410">MSESPGELKPLQIGVRFKQPAIVLLYEENSKYRKRIMPVRELKKNSSVALIASDFKEHHERYLINVPNFKIEKMLRLIQNDMKGLELEESLQEINKEFSVDPEENLNDVDDVELKRKKEIMNLTFEKNQKKPSDPDFKYDVEVDFSQVAGIESSIWDSEKDDDEF</sequence>
<dbReference type="Proteomes" id="UP000887116">
    <property type="component" value="Unassembled WGS sequence"/>
</dbReference>
<dbReference type="InterPro" id="IPR029412">
    <property type="entry name" value="CEP19"/>
</dbReference>
<dbReference type="GO" id="GO:0005814">
    <property type="term" value="C:centriole"/>
    <property type="evidence" value="ECO:0007669"/>
    <property type="project" value="UniProtKB-SubCell"/>
</dbReference>
<dbReference type="PANTHER" id="PTHR31539">
    <property type="entry name" value="CENTROSOMAL PROTEIN OF 19K CEP19"/>
    <property type="match status" value="1"/>
</dbReference>
<comment type="similarity">
    <text evidence="4">Belongs to the CEP19 family.</text>
</comment>
<organism evidence="11 12">
    <name type="scientific">Trichonephila clavata</name>
    <name type="common">Joro spider</name>
    <name type="synonym">Nephila clavata</name>
    <dbReference type="NCBI Taxonomy" id="2740835"/>
    <lineage>
        <taxon>Eukaryota</taxon>
        <taxon>Metazoa</taxon>
        <taxon>Ecdysozoa</taxon>
        <taxon>Arthropoda</taxon>
        <taxon>Chelicerata</taxon>
        <taxon>Arachnida</taxon>
        <taxon>Araneae</taxon>
        <taxon>Araneomorphae</taxon>
        <taxon>Entelegynae</taxon>
        <taxon>Araneoidea</taxon>
        <taxon>Nephilidae</taxon>
        <taxon>Trichonephila</taxon>
    </lineage>
</organism>
<proteinExistence type="inferred from homology"/>
<evidence type="ECO:0000256" key="3">
    <source>
        <dbReference type="ARBA" id="ARBA00004186"/>
    </source>
</evidence>
<evidence type="ECO:0000313" key="12">
    <source>
        <dbReference type="Proteomes" id="UP000887116"/>
    </source>
</evidence>
<gene>
    <name evidence="11" type="primary">cep19</name>
    <name evidence="11" type="ORF">TNCT_614341</name>
</gene>
<keyword evidence="6" id="KW-0963">Cytoplasm</keyword>
<dbReference type="GO" id="GO:0036064">
    <property type="term" value="C:ciliary basal body"/>
    <property type="evidence" value="ECO:0007669"/>
    <property type="project" value="TreeGrafter"/>
</dbReference>
<dbReference type="GO" id="GO:0005813">
    <property type="term" value="C:centrosome"/>
    <property type="evidence" value="ECO:0007669"/>
    <property type="project" value="TreeGrafter"/>
</dbReference>
<dbReference type="GO" id="GO:0000922">
    <property type="term" value="C:spindle pole"/>
    <property type="evidence" value="ECO:0007669"/>
    <property type="project" value="TreeGrafter"/>
</dbReference>
<dbReference type="GO" id="GO:0034454">
    <property type="term" value="P:microtubule anchoring at centrosome"/>
    <property type="evidence" value="ECO:0007669"/>
    <property type="project" value="TreeGrafter"/>
</dbReference>
<dbReference type="PANTHER" id="PTHR31539:SF1">
    <property type="entry name" value="CENTROSOMAL PROTEIN OF 19 KDA"/>
    <property type="match status" value="1"/>
</dbReference>
<dbReference type="GO" id="GO:0097712">
    <property type="term" value="P:vesicle targeting, trans-Golgi to periciliary membrane compartment"/>
    <property type="evidence" value="ECO:0007669"/>
    <property type="project" value="TreeGrafter"/>
</dbReference>
<evidence type="ECO:0000313" key="11">
    <source>
        <dbReference type="EMBL" id="GFQ82098.1"/>
    </source>
</evidence>
<reference evidence="11" key="1">
    <citation type="submission" date="2020-07" db="EMBL/GenBank/DDBJ databases">
        <title>Multicomponent nature underlies the extraordinary mechanical properties of spider dragline silk.</title>
        <authorList>
            <person name="Kono N."/>
            <person name="Nakamura H."/>
            <person name="Mori M."/>
            <person name="Yoshida Y."/>
            <person name="Ohtoshi R."/>
            <person name="Malay A.D."/>
            <person name="Moran D.A.P."/>
            <person name="Tomita M."/>
            <person name="Numata K."/>
            <person name="Arakawa K."/>
        </authorList>
    </citation>
    <scope>NUCLEOTIDE SEQUENCE</scope>
</reference>
<name>A0A8X6KTS1_TRICU</name>
<evidence type="ECO:0000256" key="1">
    <source>
        <dbReference type="ARBA" id="ARBA00004114"/>
    </source>
</evidence>
<evidence type="ECO:0000256" key="2">
    <source>
        <dbReference type="ARBA" id="ARBA00004120"/>
    </source>
</evidence>
<keyword evidence="10" id="KW-0966">Cell projection</keyword>
<evidence type="ECO:0000256" key="6">
    <source>
        <dbReference type="ARBA" id="ARBA00022490"/>
    </source>
</evidence>
<dbReference type="EMBL" id="BMAO01002629">
    <property type="protein sequence ID" value="GFQ82098.1"/>
    <property type="molecule type" value="Genomic_DNA"/>
</dbReference>
<accession>A0A8X6KTS1</accession>
<dbReference type="OrthoDB" id="2163581at2759"/>
<dbReference type="AlphaFoldDB" id="A0A8X6KTS1"/>
<keyword evidence="12" id="KW-1185">Reference proteome</keyword>
<keyword evidence="9" id="KW-0206">Cytoskeleton</keyword>
<comment type="subcellular location">
    <subcellularLocation>
        <location evidence="2">Cytoplasm</location>
        <location evidence="2">Cytoskeleton</location>
        <location evidence="2">Cilium basal body</location>
    </subcellularLocation>
    <subcellularLocation>
        <location evidence="1">Cytoplasm</location>
        <location evidence="1">Cytoskeleton</location>
        <location evidence="1">Microtubule organizing center</location>
        <location evidence="1">Centrosome</location>
        <location evidence="1">Centriole</location>
    </subcellularLocation>
    <subcellularLocation>
        <location evidence="3">Cytoplasm</location>
        <location evidence="3">Cytoskeleton</location>
        <location evidence="3">Spindle</location>
    </subcellularLocation>
</comment>
<evidence type="ECO:0000256" key="10">
    <source>
        <dbReference type="ARBA" id="ARBA00023273"/>
    </source>
</evidence>
<keyword evidence="8" id="KW-0969">Cilium</keyword>
<dbReference type="Pfam" id="PF14933">
    <property type="entry name" value="CEP19"/>
    <property type="match status" value="1"/>
</dbReference>
<evidence type="ECO:0000256" key="5">
    <source>
        <dbReference type="ARBA" id="ARBA00022015"/>
    </source>
</evidence>
<evidence type="ECO:0000256" key="7">
    <source>
        <dbReference type="ARBA" id="ARBA00022794"/>
    </source>
</evidence>
<comment type="caution">
    <text evidence="11">The sequence shown here is derived from an EMBL/GenBank/DDBJ whole genome shotgun (WGS) entry which is preliminary data.</text>
</comment>
<evidence type="ECO:0000256" key="4">
    <source>
        <dbReference type="ARBA" id="ARBA00009371"/>
    </source>
</evidence>
<evidence type="ECO:0000256" key="8">
    <source>
        <dbReference type="ARBA" id="ARBA00023069"/>
    </source>
</evidence>
<keyword evidence="7" id="KW-0970">Cilium biogenesis/degradation</keyword>